<gene>
    <name evidence="2" type="ORF">AELLOGFF_06513</name>
</gene>
<dbReference type="Proteomes" id="UP000430146">
    <property type="component" value="Unassembled WGS sequence"/>
</dbReference>
<dbReference type="Pfam" id="PF07411">
    <property type="entry name" value="DUF1508"/>
    <property type="match status" value="1"/>
</dbReference>
<dbReference type="InterPro" id="IPR010879">
    <property type="entry name" value="DUF1508"/>
</dbReference>
<dbReference type="OrthoDB" id="3784557at2"/>
<dbReference type="RefSeq" id="WP_159235280.1">
    <property type="nucleotide sequence ID" value="NZ_CACSIP010000068.1"/>
</dbReference>
<dbReference type="SUPFAM" id="SSF160113">
    <property type="entry name" value="YegP-like"/>
    <property type="match status" value="2"/>
</dbReference>
<name>A0A5S9RBI9_MYCVN</name>
<dbReference type="InterPro" id="IPR036913">
    <property type="entry name" value="YegP-like_sf"/>
</dbReference>
<feature type="domain" description="DUF1508" evidence="1">
    <location>
        <begin position="10"/>
        <end position="53"/>
    </location>
</feature>
<sequence length="106" mass="11775">MYFSAGETKSSGKYSWWLYGENHEKVAWAGETFPSHYNAKRAAESFKAGASTARFEVYLDDGAEYRWRASRSSDKVAASGESFDSKYNAERAAENVRINAGRATGP</sequence>
<proteinExistence type="predicted"/>
<dbReference type="AlphaFoldDB" id="A0A5S9RBI9"/>
<keyword evidence="3" id="KW-1185">Reference proteome</keyword>
<organism evidence="2 3">
    <name type="scientific">Mycolicibacterium vanbaalenii</name>
    <name type="common">Mycobacterium vanbaalenii</name>
    <dbReference type="NCBI Taxonomy" id="110539"/>
    <lineage>
        <taxon>Bacteria</taxon>
        <taxon>Bacillati</taxon>
        <taxon>Actinomycetota</taxon>
        <taxon>Actinomycetes</taxon>
        <taxon>Mycobacteriales</taxon>
        <taxon>Mycobacteriaceae</taxon>
        <taxon>Mycolicibacterium</taxon>
    </lineage>
</organism>
<evidence type="ECO:0000259" key="1">
    <source>
        <dbReference type="Pfam" id="PF07411"/>
    </source>
</evidence>
<protein>
    <recommendedName>
        <fullName evidence="1">DUF1508 domain-containing protein</fullName>
    </recommendedName>
</protein>
<accession>A0A5S9RBI9</accession>
<evidence type="ECO:0000313" key="2">
    <source>
        <dbReference type="EMBL" id="CAA0137282.1"/>
    </source>
</evidence>
<evidence type="ECO:0000313" key="3">
    <source>
        <dbReference type="Proteomes" id="UP000430146"/>
    </source>
</evidence>
<reference evidence="2 3" key="1">
    <citation type="submission" date="2019-11" db="EMBL/GenBank/DDBJ databases">
        <authorList>
            <person name="Holert J."/>
        </authorList>
    </citation>
    <scope>NUCLEOTIDE SEQUENCE [LARGE SCALE GENOMIC DNA]</scope>
    <source>
        <strain evidence="2">BC8_1</strain>
    </source>
</reference>
<dbReference type="EMBL" id="CACSIP010000068">
    <property type="protein sequence ID" value="CAA0137282.1"/>
    <property type="molecule type" value="Genomic_DNA"/>
</dbReference>
<dbReference type="Gene3D" id="3.30.160.160">
    <property type="entry name" value="YegP-like"/>
    <property type="match status" value="2"/>
</dbReference>